<evidence type="ECO:0000256" key="3">
    <source>
        <dbReference type="ARBA" id="ARBA00022692"/>
    </source>
</evidence>
<feature type="transmembrane region" description="Helical" evidence="7">
    <location>
        <begin position="89"/>
        <end position="107"/>
    </location>
</feature>
<keyword evidence="5" id="KW-0333">Golgi apparatus</keyword>
<dbReference type="InterPro" id="IPR003689">
    <property type="entry name" value="ZIP"/>
</dbReference>
<evidence type="ECO:0000256" key="1">
    <source>
        <dbReference type="ARBA" id="ARBA00004127"/>
    </source>
</evidence>
<dbReference type="GO" id="GO:0000139">
    <property type="term" value="C:Golgi membrane"/>
    <property type="evidence" value="ECO:0007669"/>
    <property type="project" value="UniProtKB-SubCell"/>
</dbReference>
<feature type="transmembrane region" description="Helical" evidence="7">
    <location>
        <begin position="7"/>
        <end position="28"/>
    </location>
</feature>
<dbReference type="InterPro" id="IPR045891">
    <property type="entry name" value="ZIP9"/>
</dbReference>
<evidence type="ECO:0000256" key="4">
    <source>
        <dbReference type="ARBA" id="ARBA00022989"/>
    </source>
</evidence>
<feature type="transmembrane region" description="Helical" evidence="7">
    <location>
        <begin position="230"/>
        <end position="251"/>
    </location>
</feature>
<sequence length="252" mass="27319">MAGFASVLALGKMLALSVGMLVGTAIAVVMPEGVELLPEDPNTVKWKVAFLFVLGFPVLLGFMLMYIVDHYQTIRNHFYPAAGPAAKETYLASILSTPITISLILHSCVDGFALGLSSLEDGLSMHYILYLMIILHKLPTAFSLSVVLLEQEMAHHLIYAHTLAFSLATSLASILVYPSAKLLLSYSTHLALLLLFSAGTFLYIVIHLLLHEHAPGDYDSIPSQNNRDDFVRIVLTVAGTLVPLVLSIAGVD</sequence>
<evidence type="ECO:0000256" key="2">
    <source>
        <dbReference type="ARBA" id="ARBA00004394"/>
    </source>
</evidence>
<dbReference type="Pfam" id="PF02535">
    <property type="entry name" value="Zip"/>
    <property type="match status" value="1"/>
</dbReference>
<feature type="transmembrane region" description="Helical" evidence="7">
    <location>
        <begin position="48"/>
        <end position="68"/>
    </location>
</feature>
<dbReference type="EMBL" id="ML004428">
    <property type="protein sequence ID" value="RKP32984.1"/>
    <property type="molecule type" value="Genomic_DNA"/>
</dbReference>
<keyword evidence="4 7" id="KW-1133">Transmembrane helix</keyword>
<proteinExistence type="predicted"/>
<feature type="transmembrane region" description="Helical" evidence="7">
    <location>
        <begin position="156"/>
        <end position="177"/>
    </location>
</feature>
<gene>
    <name evidence="8" type="ORF">METBISCDRAFT_25180</name>
</gene>
<feature type="transmembrane region" description="Helical" evidence="7">
    <location>
        <begin position="127"/>
        <end position="149"/>
    </location>
</feature>
<name>A0A4P9ZIG5_9ASCO</name>
<dbReference type="AlphaFoldDB" id="A0A4P9ZIG5"/>
<dbReference type="GO" id="GO:0046873">
    <property type="term" value="F:metal ion transmembrane transporter activity"/>
    <property type="evidence" value="ECO:0007669"/>
    <property type="project" value="InterPro"/>
</dbReference>
<accession>A0A4P9ZIG5</accession>
<dbReference type="PANTHER" id="PTHR16133">
    <property type="entry name" value="SOLUTE CARRIER FAMILY 39 ZINC TRANSPORTER , MEMBER 9-RELATED"/>
    <property type="match status" value="1"/>
</dbReference>
<evidence type="ECO:0000256" key="6">
    <source>
        <dbReference type="ARBA" id="ARBA00023136"/>
    </source>
</evidence>
<keyword evidence="3 7" id="KW-0812">Transmembrane</keyword>
<organism evidence="8 9">
    <name type="scientific">Metschnikowia bicuspidata</name>
    <dbReference type="NCBI Taxonomy" id="27322"/>
    <lineage>
        <taxon>Eukaryota</taxon>
        <taxon>Fungi</taxon>
        <taxon>Dikarya</taxon>
        <taxon>Ascomycota</taxon>
        <taxon>Saccharomycotina</taxon>
        <taxon>Pichiomycetes</taxon>
        <taxon>Metschnikowiaceae</taxon>
        <taxon>Metschnikowia</taxon>
    </lineage>
</organism>
<dbReference type="PANTHER" id="PTHR16133:SF0">
    <property type="entry name" value="ZINC_IRON REGULATED TRANSPORTER-RELATED PROTEIN 102B, ISOFORM E"/>
    <property type="match status" value="1"/>
</dbReference>
<reference evidence="9" key="1">
    <citation type="journal article" date="2018" name="Nat. Microbiol.">
        <title>Leveraging single-cell genomics to expand the fungal tree of life.</title>
        <authorList>
            <person name="Ahrendt S.R."/>
            <person name="Quandt C.A."/>
            <person name="Ciobanu D."/>
            <person name="Clum A."/>
            <person name="Salamov A."/>
            <person name="Andreopoulos B."/>
            <person name="Cheng J.F."/>
            <person name="Woyke T."/>
            <person name="Pelin A."/>
            <person name="Henrissat B."/>
            <person name="Reynolds N.K."/>
            <person name="Benny G.L."/>
            <person name="Smith M.E."/>
            <person name="James T.Y."/>
            <person name="Grigoriev I.V."/>
        </authorList>
    </citation>
    <scope>NUCLEOTIDE SEQUENCE [LARGE SCALE GENOMIC DNA]</scope>
    <source>
        <strain evidence="9">Baker2002</strain>
    </source>
</reference>
<feature type="transmembrane region" description="Helical" evidence="7">
    <location>
        <begin position="189"/>
        <end position="210"/>
    </location>
</feature>
<evidence type="ECO:0008006" key="10">
    <source>
        <dbReference type="Google" id="ProtNLM"/>
    </source>
</evidence>
<dbReference type="GO" id="GO:0006829">
    <property type="term" value="P:zinc ion transport"/>
    <property type="evidence" value="ECO:0007669"/>
    <property type="project" value="InterPro"/>
</dbReference>
<evidence type="ECO:0000313" key="8">
    <source>
        <dbReference type="EMBL" id="RKP32984.1"/>
    </source>
</evidence>
<evidence type="ECO:0000256" key="5">
    <source>
        <dbReference type="ARBA" id="ARBA00023034"/>
    </source>
</evidence>
<keyword evidence="6 7" id="KW-0472">Membrane</keyword>
<evidence type="ECO:0000313" key="9">
    <source>
        <dbReference type="Proteomes" id="UP000268321"/>
    </source>
</evidence>
<keyword evidence="9" id="KW-1185">Reference proteome</keyword>
<comment type="subcellular location">
    <subcellularLocation>
        <location evidence="1">Endomembrane system</location>
        <topology evidence="1">Multi-pass membrane protein</topology>
    </subcellularLocation>
    <subcellularLocation>
        <location evidence="2">Golgi apparatus membrane</location>
    </subcellularLocation>
</comment>
<protein>
    <recommendedName>
        <fullName evidence="10">Zinc/iron permease</fullName>
    </recommendedName>
</protein>
<dbReference type="Proteomes" id="UP000268321">
    <property type="component" value="Unassembled WGS sequence"/>
</dbReference>
<evidence type="ECO:0000256" key="7">
    <source>
        <dbReference type="SAM" id="Phobius"/>
    </source>
</evidence>
<dbReference type="OrthoDB" id="19859at2759"/>